<evidence type="ECO:0000256" key="5">
    <source>
        <dbReference type="ARBA" id="ARBA00012966"/>
    </source>
</evidence>
<evidence type="ECO:0000313" key="11">
    <source>
        <dbReference type="EMBL" id="KAI5442844.1"/>
    </source>
</evidence>
<evidence type="ECO:0000313" key="12">
    <source>
        <dbReference type="Proteomes" id="UP001058974"/>
    </source>
</evidence>
<dbReference type="Gene3D" id="3.30.70.141">
    <property type="entry name" value="Nucleoside diphosphate kinase-like domain"/>
    <property type="match status" value="1"/>
</dbReference>
<comment type="catalytic activity">
    <reaction evidence="2">
        <text>a ribonucleoside 5'-diphosphate + ATP = a ribonucleoside 5'-triphosphate + ADP</text>
        <dbReference type="Rhea" id="RHEA:18113"/>
        <dbReference type="ChEBI" id="CHEBI:30616"/>
        <dbReference type="ChEBI" id="CHEBI:57930"/>
        <dbReference type="ChEBI" id="CHEBI:61557"/>
        <dbReference type="ChEBI" id="CHEBI:456216"/>
        <dbReference type="EC" id="2.7.4.6"/>
    </reaction>
</comment>
<keyword evidence="7" id="KW-0418">Kinase</keyword>
<dbReference type="PANTHER" id="PTHR11349">
    <property type="entry name" value="NUCLEOSIDE DIPHOSPHATE KINASE"/>
    <property type="match status" value="1"/>
</dbReference>
<comment type="cofactor">
    <cofactor evidence="3">
        <name>Mg(2+)</name>
        <dbReference type="ChEBI" id="CHEBI:18420"/>
    </cofactor>
</comment>
<comment type="caution">
    <text evidence="11">The sequence shown here is derived from an EMBL/GenBank/DDBJ whole genome shotgun (WGS) entry which is preliminary data.</text>
</comment>
<protein>
    <recommendedName>
        <fullName evidence="5">nucleoside-diphosphate kinase</fullName>
        <ecNumber evidence="5">2.7.4.6</ecNumber>
    </recommendedName>
</protein>
<evidence type="ECO:0000256" key="7">
    <source>
        <dbReference type="ARBA" id="ARBA00022777"/>
    </source>
</evidence>
<dbReference type="EMBL" id="JAMSHJ010000001">
    <property type="protein sequence ID" value="KAI5442844.1"/>
    <property type="molecule type" value="Genomic_DNA"/>
</dbReference>
<evidence type="ECO:0000256" key="4">
    <source>
        <dbReference type="ARBA" id="ARBA00008142"/>
    </source>
</evidence>
<dbReference type="SMART" id="SM00562">
    <property type="entry name" value="NDK"/>
    <property type="match status" value="1"/>
</dbReference>
<dbReference type="SUPFAM" id="SSF54919">
    <property type="entry name" value="Nucleoside diphosphate kinase, NDK"/>
    <property type="match status" value="1"/>
</dbReference>
<dbReference type="InterPro" id="IPR036850">
    <property type="entry name" value="NDK-like_dom_sf"/>
</dbReference>
<comment type="catalytic activity">
    <reaction evidence="1">
        <text>a 2'-deoxyribonucleoside 5'-diphosphate + ATP = a 2'-deoxyribonucleoside 5'-triphosphate + ADP</text>
        <dbReference type="Rhea" id="RHEA:44640"/>
        <dbReference type="ChEBI" id="CHEBI:30616"/>
        <dbReference type="ChEBI" id="CHEBI:61560"/>
        <dbReference type="ChEBI" id="CHEBI:73316"/>
        <dbReference type="ChEBI" id="CHEBI:456216"/>
        <dbReference type="EC" id="2.7.4.6"/>
    </reaction>
</comment>
<evidence type="ECO:0000256" key="2">
    <source>
        <dbReference type="ARBA" id="ARBA00000937"/>
    </source>
</evidence>
<feature type="domain" description="Nucleoside diphosphate kinase-like" evidence="10">
    <location>
        <begin position="74"/>
        <end position="181"/>
    </location>
</feature>
<evidence type="ECO:0000256" key="6">
    <source>
        <dbReference type="ARBA" id="ARBA00022679"/>
    </source>
</evidence>
<dbReference type="Pfam" id="PF00334">
    <property type="entry name" value="NDK"/>
    <property type="match status" value="1"/>
</dbReference>
<dbReference type="AlphaFoldDB" id="A0A9D5BFT0"/>
<dbReference type="GO" id="GO:0004550">
    <property type="term" value="F:nucleoside diphosphate kinase activity"/>
    <property type="evidence" value="ECO:0007669"/>
    <property type="project" value="UniProtKB-EC"/>
</dbReference>
<evidence type="ECO:0000259" key="10">
    <source>
        <dbReference type="SMART" id="SM00562"/>
    </source>
</evidence>
<reference evidence="11 12" key="1">
    <citation type="journal article" date="2022" name="Nat. Genet.">
        <title>Improved pea reference genome and pan-genome highlight genomic features and evolutionary characteristics.</title>
        <authorList>
            <person name="Yang T."/>
            <person name="Liu R."/>
            <person name="Luo Y."/>
            <person name="Hu S."/>
            <person name="Wang D."/>
            <person name="Wang C."/>
            <person name="Pandey M.K."/>
            <person name="Ge S."/>
            <person name="Xu Q."/>
            <person name="Li N."/>
            <person name="Li G."/>
            <person name="Huang Y."/>
            <person name="Saxena R.K."/>
            <person name="Ji Y."/>
            <person name="Li M."/>
            <person name="Yan X."/>
            <person name="He Y."/>
            <person name="Liu Y."/>
            <person name="Wang X."/>
            <person name="Xiang C."/>
            <person name="Varshney R.K."/>
            <person name="Ding H."/>
            <person name="Gao S."/>
            <person name="Zong X."/>
        </authorList>
    </citation>
    <scope>NUCLEOTIDE SEQUENCE [LARGE SCALE GENOMIC DNA]</scope>
    <source>
        <strain evidence="11 12">cv. Zhongwan 6</strain>
    </source>
</reference>
<dbReference type="EC" id="2.7.4.6" evidence="5"/>
<evidence type="ECO:0000256" key="1">
    <source>
        <dbReference type="ARBA" id="ARBA00000082"/>
    </source>
</evidence>
<keyword evidence="6" id="KW-0808">Transferase</keyword>
<dbReference type="PROSITE" id="PS51374">
    <property type="entry name" value="NDPK_LIKE"/>
    <property type="match status" value="1"/>
</dbReference>
<sequence>MVSERYHVYDEDEDSSPNSDFDINVDGEGDVEEKLQKMDVESVKQNFEISFSAIKHSAMVFIAQDSISSRLESPDDVQRGLVGEIISRFEKKGLKFVNVGRAFAKQHYADLSANHSFSSLVDYIIFGPVVAMIWEGKNVLTTGRKDALTPMDGDGDVSQDIPSLCQSIMNNFHQYFGELLAKLHESSTAGHIPSVTSFEHL</sequence>
<organism evidence="11 12">
    <name type="scientific">Pisum sativum</name>
    <name type="common">Garden pea</name>
    <name type="synonym">Lathyrus oleraceus</name>
    <dbReference type="NCBI Taxonomy" id="3888"/>
    <lineage>
        <taxon>Eukaryota</taxon>
        <taxon>Viridiplantae</taxon>
        <taxon>Streptophyta</taxon>
        <taxon>Embryophyta</taxon>
        <taxon>Tracheophyta</taxon>
        <taxon>Spermatophyta</taxon>
        <taxon>Magnoliopsida</taxon>
        <taxon>eudicotyledons</taxon>
        <taxon>Gunneridae</taxon>
        <taxon>Pentapetalae</taxon>
        <taxon>rosids</taxon>
        <taxon>fabids</taxon>
        <taxon>Fabales</taxon>
        <taxon>Fabaceae</taxon>
        <taxon>Papilionoideae</taxon>
        <taxon>50 kb inversion clade</taxon>
        <taxon>NPAAA clade</taxon>
        <taxon>Hologalegina</taxon>
        <taxon>IRL clade</taxon>
        <taxon>Fabeae</taxon>
        <taxon>Lathyrus</taxon>
    </lineage>
</organism>
<proteinExistence type="inferred from homology"/>
<evidence type="ECO:0000256" key="3">
    <source>
        <dbReference type="ARBA" id="ARBA00001946"/>
    </source>
</evidence>
<accession>A0A9D5BFT0</accession>
<comment type="similarity">
    <text evidence="4 8">Belongs to the NDK family.</text>
</comment>
<dbReference type="Gramene" id="Psat01G0175200-T1">
    <property type="protein sequence ID" value="KAI5442844.1"/>
    <property type="gene ID" value="KIW84_011752"/>
</dbReference>
<dbReference type="Proteomes" id="UP001058974">
    <property type="component" value="Chromosome 1"/>
</dbReference>
<keyword evidence="12" id="KW-1185">Reference proteome</keyword>
<dbReference type="InterPro" id="IPR034907">
    <property type="entry name" value="NDK-like_dom"/>
</dbReference>
<evidence type="ECO:0000256" key="9">
    <source>
        <dbReference type="SAM" id="MobiDB-lite"/>
    </source>
</evidence>
<name>A0A9D5BFT0_PEA</name>
<gene>
    <name evidence="11" type="ORF">KIW84_011752</name>
</gene>
<feature type="region of interest" description="Disordered" evidence="9">
    <location>
        <begin position="1"/>
        <end position="21"/>
    </location>
</feature>
<evidence type="ECO:0000256" key="8">
    <source>
        <dbReference type="PROSITE-ProRule" id="PRU00706"/>
    </source>
</evidence>
<comment type="caution">
    <text evidence="8">Lacks conserved residue(s) required for the propagation of feature annotation.</text>
</comment>